<evidence type="ECO:0000256" key="1">
    <source>
        <dbReference type="SAM" id="MobiDB-lite"/>
    </source>
</evidence>
<protein>
    <submittedName>
        <fullName evidence="2">Uncharacterized protein</fullName>
    </submittedName>
</protein>
<reference evidence="2" key="1">
    <citation type="journal article" date="2012" name="Proc. Natl. Acad. Sci. U.S.A.">
        <title>Antigenic diversity is generated by distinct evolutionary mechanisms in African trypanosome species.</title>
        <authorList>
            <person name="Jackson A.P."/>
            <person name="Berry A."/>
            <person name="Aslett M."/>
            <person name="Allison H.C."/>
            <person name="Burton P."/>
            <person name="Vavrova-Anderson J."/>
            <person name="Brown R."/>
            <person name="Browne H."/>
            <person name="Corton N."/>
            <person name="Hauser H."/>
            <person name="Gamble J."/>
            <person name="Gilderthorp R."/>
            <person name="Marcello L."/>
            <person name="McQuillan J."/>
            <person name="Otto T.D."/>
            <person name="Quail M.A."/>
            <person name="Sanders M.J."/>
            <person name="van Tonder A."/>
            <person name="Ginger M.L."/>
            <person name="Field M.C."/>
            <person name="Barry J.D."/>
            <person name="Hertz-Fowler C."/>
            <person name="Berriman M."/>
        </authorList>
    </citation>
    <scope>NUCLEOTIDE SEQUENCE</scope>
    <source>
        <strain evidence="2">Y486</strain>
    </source>
</reference>
<accession>G0TZK7</accession>
<gene>
    <name evidence="2" type="ORF">TVY486_0806420</name>
</gene>
<proteinExistence type="predicted"/>
<dbReference type="EMBL" id="HE573024">
    <property type="protein sequence ID" value="CCC50035.1"/>
    <property type="molecule type" value="Genomic_DNA"/>
</dbReference>
<feature type="region of interest" description="Disordered" evidence="1">
    <location>
        <begin position="51"/>
        <end position="73"/>
    </location>
</feature>
<dbReference type="AlphaFoldDB" id="G0TZK7"/>
<evidence type="ECO:0000313" key="2">
    <source>
        <dbReference type="EMBL" id="CCC50035.1"/>
    </source>
</evidence>
<sequence length="490" mass="55602">MRGQLRSLVSFLPFKTCGLRFLPRSCLLAKHCQLPVACAVRYNASSNRPSVEDEFATRADPRTAGTDTSECSNGYSSGGSTLANAMGWCYEEVDPETGRTPLDILYEERLQRIKAVFEHPLPPLPRDGTASPDFLVGFAHYDYRLRDQYRAVIARALDVSVSEVRLSVAWSGRFNVSQFNRVQKVCGVCVRPSVSAVPSKSSSSSFSRMTAEGGHQAQEHFDREHHLSKKIKRLVGSINERKSEMLIGLQMVQASEALQEVEFAATRRENLVAERLHAWVQMHILKPHLAVVIYGENDCPVVGEGGRDTSAMWWSQQRQLEVGHQRTFIHEKWLKAFAHRRIVPRVMSFNEIVDVLCTALQRHEVEGVDWCDADHMHEDAALDIDAVPSGHSSAQREGRLCLTLQKGDDIGWRKVALRALFYRREERTAFPVFFVNGEWAGGVTEMHYLLQNRKALDAILLHPNDVSFKKKFMNRFLSSHLRLRMAEELR</sequence>
<organism evidence="2">
    <name type="scientific">Trypanosoma vivax (strain Y486)</name>
    <dbReference type="NCBI Taxonomy" id="1055687"/>
    <lineage>
        <taxon>Eukaryota</taxon>
        <taxon>Discoba</taxon>
        <taxon>Euglenozoa</taxon>
        <taxon>Kinetoplastea</taxon>
        <taxon>Metakinetoplastina</taxon>
        <taxon>Trypanosomatida</taxon>
        <taxon>Trypanosomatidae</taxon>
        <taxon>Trypanosoma</taxon>
        <taxon>Duttonella</taxon>
    </lineage>
</organism>
<dbReference type="VEuPathDB" id="TriTrypDB:TvY486_0806420"/>
<name>G0TZK7_TRYVY</name>